<keyword evidence="1" id="KW-1133">Transmembrane helix</keyword>
<evidence type="ECO:0000313" key="4">
    <source>
        <dbReference type="Proteomes" id="UP000481033"/>
    </source>
</evidence>
<dbReference type="GO" id="GO:1902201">
    <property type="term" value="P:negative regulation of bacterial-type flagellum-dependent cell motility"/>
    <property type="evidence" value="ECO:0007669"/>
    <property type="project" value="TreeGrafter"/>
</dbReference>
<dbReference type="NCBIfam" id="TIGR00254">
    <property type="entry name" value="GGDEF"/>
    <property type="match status" value="1"/>
</dbReference>
<reference evidence="3 4" key="1">
    <citation type="journal article" date="2020" name="Microb. Ecol.">
        <title>Ecogenomics of the Marine Benthic Filamentous Cyanobacterium Adonisia.</title>
        <authorList>
            <person name="Walter J.M."/>
            <person name="Coutinho F.H."/>
            <person name="Leomil L."/>
            <person name="Hargreaves P.I."/>
            <person name="Campeao M.E."/>
            <person name="Vieira V.V."/>
            <person name="Silva B.S."/>
            <person name="Fistarol G.O."/>
            <person name="Salomon P.S."/>
            <person name="Sawabe T."/>
            <person name="Mino S."/>
            <person name="Hosokawa M."/>
            <person name="Miyashita H."/>
            <person name="Maruyama F."/>
            <person name="van Verk M.C."/>
            <person name="Dutilh B.E."/>
            <person name="Thompson C.C."/>
            <person name="Thompson F.L."/>
        </authorList>
    </citation>
    <scope>NUCLEOTIDE SEQUENCE [LARGE SCALE GENOMIC DNA]</scope>
    <source>
        <strain evidence="3 4">CCMR0081</strain>
    </source>
</reference>
<dbReference type="PANTHER" id="PTHR45138">
    <property type="entry name" value="REGULATORY COMPONENTS OF SENSORY TRANSDUCTION SYSTEM"/>
    <property type="match status" value="1"/>
</dbReference>
<name>A0A6M0RTF0_9CYAN</name>
<dbReference type="RefSeq" id="WP_163701886.1">
    <property type="nucleotide sequence ID" value="NZ_QXHD01000004.1"/>
</dbReference>
<protein>
    <submittedName>
        <fullName evidence="3">Diguanylate cyclase</fullName>
    </submittedName>
</protein>
<evidence type="ECO:0000313" key="3">
    <source>
        <dbReference type="EMBL" id="NEZ58971.1"/>
    </source>
</evidence>
<dbReference type="SMART" id="SM00267">
    <property type="entry name" value="GGDEF"/>
    <property type="match status" value="1"/>
</dbReference>
<organism evidence="3 4">
    <name type="scientific">Adonisia turfae CCMR0081</name>
    <dbReference type="NCBI Taxonomy" id="2292702"/>
    <lineage>
        <taxon>Bacteria</taxon>
        <taxon>Bacillati</taxon>
        <taxon>Cyanobacteriota</taxon>
        <taxon>Adonisia</taxon>
        <taxon>Adonisia turfae</taxon>
    </lineage>
</organism>
<keyword evidence="1" id="KW-0812">Transmembrane</keyword>
<dbReference type="GO" id="GO:0052621">
    <property type="term" value="F:diguanylate cyclase activity"/>
    <property type="evidence" value="ECO:0007669"/>
    <property type="project" value="TreeGrafter"/>
</dbReference>
<dbReference type="GO" id="GO:0005886">
    <property type="term" value="C:plasma membrane"/>
    <property type="evidence" value="ECO:0007669"/>
    <property type="project" value="TreeGrafter"/>
</dbReference>
<dbReference type="Pfam" id="PF05226">
    <property type="entry name" value="CHASE2"/>
    <property type="match status" value="1"/>
</dbReference>
<dbReference type="GO" id="GO:0043709">
    <property type="term" value="P:cell adhesion involved in single-species biofilm formation"/>
    <property type="evidence" value="ECO:0007669"/>
    <property type="project" value="TreeGrafter"/>
</dbReference>
<dbReference type="AlphaFoldDB" id="A0A6M0RTF0"/>
<accession>A0A6M0RTF0</accession>
<dbReference type="FunFam" id="3.30.70.270:FF:000001">
    <property type="entry name" value="Diguanylate cyclase domain protein"/>
    <property type="match status" value="1"/>
</dbReference>
<sequence length="570" mass="62341">MASVITASSIIGLRSLGSLQILELRAFDKMLALRVPESTDPRVVIVGLTDADLDNYLGTNHVSDQTMVDLIHQIQMQQPRIIGLDFYRHLPNEPGSKNLATVFTHTPNLIGIEKVIGNQKGNAIPGNAILKSADQIAASDVVVDADGRVRRGILFPAASGHNVIESLGLRLALEYLAGEPEKIEPDLESSILTLKNVQFPPIETHTGGYAETDAQGYQLLLNFRRHKTPFNVVSFKQVLRNEIPPDLMRDRIVLIGSMAFSKADIFYTGGQQPNGQPTIQFGVQLHGEIASQLISTTLDGRPLIQAWPQWLESLLIIGISIYGSYLTQQATKLWQRLTLIPGISLLVFSISYGTLSFTGLWLPVVPMLLGLWIAAGLSGAHRTTQLQVLSTNDKLTGLANRRTFDESLQQAWFRALRAQHPLALIVGDVDHFKKYNDTYGHPQGDECLKQVAQAIRTTVKASGALNARYGGEEFVVLLPNTSAEQGTAIARAILSKLAAYNLPHTASETADYVTMSLGVTSFVPTLEIPPSALVEMADLGLYTAKKSGRNCVCLHQPNTLDQLPNQHLQK</sequence>
<dbReference type="InterPro" id="IPR029787">
    <property type="entry name" value="Nucleotide_cyclase"/>
</dbReference>
<feature type="transmembrane region" description="Helical" evidence="1">
    <location>
        <begin position="307"/>
        <end position="325"/>
    </location>
</feature>
<feature type="transmembrane region" description="Helical" evidence="1">
    <location>
        <begin position="337"/>
        <end position="355"/>
    </location>
</feature>
<dbReference type="InterPro" id="IPR000160">
    <property type="entry name" value="GGDEF_dom"/>
</dbReference>
<keyword evidence="1" id="KW-0472">Membrane</keyword>
<comment type="caution">
    <text evidence="3">The sequence shown here is derived from an EMBL/GenBank/DDBJ whole genome shotgun (WGS) entry which is preliminary data.</text>
</comment>
<dbReference type="InterPro" id="IPR007890">
    <property type="entry name" value="CHASE2"/>
</dbReference>
<dbReference type="SUPFAM" id="SSF55073">
    <property type="entry name" value="Nucleotide cyclase"/>
    <property type="match status" value="1"/>
</dbReference>
<dbReference type="CDD" id="cd01949">
    <property type="entry name" value="GGDEF"/>
    <property type="match status" value="1"/>
</dbReference>
<dbReference type="Gene3D" id="3.30.70.270">
    <property type="match status" value="1"/>
</dbReference>
<dbReference type="Pfam" id="PF00990">
    <property type="entry name" value="GGDEF"/>
    <property type="match status" value="1"/>
</dbReference>
<dbReference type="Proteomes" id="UP000481033">
    <property type="component" value="Unassembled WGS sequence"/>
</dbReference>
<dbReference type="InterPro" id="IPR043128">
    <property type="entry name" value="Rev_trsase/Diguanyl_cyclase"/>
</dbReference>
<proteinExistence type="predicted"/>
<gene>
    <name evidence="3" type="ORF">DXZ20_25685</name>
</gene>
<keyword evidence="4" id="KW-1185">Reference proteome</keyword>
<evidence type="ECO:0000256" key="1">
    <source>
        <dbReference type="SAM" id="Phobius"/>
    </source>
</evidence>
<dbReference type="PROSITE" id="PS50887">
    <property type="entry name" value="GGDEF"/>
    <property type="match status" value="1"/>
</dbReference>
<dbReference type="PANTHER" id="PTHR45138:SF9">
    <property type="entry name" value="DIGUANYLATE CYCLASE DGCM-RELATED"/>
    <property type="match status" value="1"/>
</dbReference>
<feature type="domain" description="GGDEF" evidence="2">
    <location>
        <begin position="420"/>
        <end position="557"/>
    </location>
</feature>
<dbReference type="EMBL" id="QXHD01000004">
    <property type="protein sequence ID" value="NEZ58971.1"/>
    <property type="molecule type" value="Genomic_DNA"/>
</dbReference>
<evidence type="ECO:0000259" key="2">
    <source>
        <dbReference type="PROSITE" id="PS50887"/>
    </source>
</evidence>
<dbReference type="SMART" id="SM01080">
    <property type="entry name" value="CHASE2"/>
    <property type="match status" value="1"/>
</dbReference>
<dbReference type="InterPro" id="IPR050469">
    <property type="entry name" value="Diguanylate_Cyclase"/>
</dbReference>